<dbReference type="EMBL" id="JBIBSM010000028">
    <property type="protein sequence ID" value="MFF8280947.1"/>
    <property type="molecule type" value="Genomic_DNA"/>
</dbReference>
<comment type="caution">
    <text evidence="2">The sequence shown here is derived from an EMBL/GenBank/DDBJ whole genome shotgun (WGS) entry which is preliminary data.</text>
</comment>
<keyword evidence="3" id="KW-1185">Reference proteome</keyword>
<sequence>MTTTHPRLVGVLDHGGCSQAEMDPAPTGQVELEDVVPCADEGVVLGAGLVIIATFLFLPYYRSGRSS</sequence>
<keyword evidence="1" id="KW-0472">Membrane</keyword>
<evidence type="ECO:0000313" key="2">
    <source>
        <dbReference type="EMBL" id="MFF8280947.1"/>
    </source>
</evidence>
<evidence type="ECO:0000256" key="1">
    <source>
        <dbReference type="SAM" id="Phobius"/>
    </source>
</evidence>
<dbReference type="RefSeq" id="WP_391937740.1">
    <property type="nucleotide sequence ID" value="NZ_JBIBSM010000028.1"/>
</dbReference>
<keyword evidence="1" id="KW-0812">Transmembrane</keyword>
<gene>
    <name evidence="2" type="ORF">ACF05T_33635</name>
</gene>
<keyword evidence="1" id="KW-1133">Transmembrane helix</keyword>
<organism evidence="2 3">
    <name type="scientific">Streptomyces lateritius</name>
    <dbReference type="NCBI Taxonomy" id="67313"/>
    <lineage>
        <taxon>Bacteria</taxon>
        <taxon>Bacillati</taxon>
        <taxon>Actinomycetota</taxon>
        <taxon>Actinomycetes</taxon>
        <taxon>Kitasatosporales</taxon>
        <taxon>Streptomycetaceae</taxon>
        <taxon>Streptomyces</taxon>
    </lineage>
</organism>
<feature type="transmembrane region" description="Helical" evidence="1">
    <location>
        <begin position="42"/>
        <end position="61"/>
    </location>
</feature>
<proteinExistence type="predicted"/>
<reference evidence="2 3" key="1">
    <citation type="submission" date="2024-10" db="EMBL/GenBank/DDBJ databases">
        <title>The Natural Products Discovery Center: Release of the First 8490 Sequenced Strains for Exploring Actinobacteria Biosynthetic Diversity.</title>
        <authorList>
            <person name="Kalkreuter E."/>
            <person name="Kautsar S.A."/>
            <person name="Yang D."/>
            <person name="Bader C.D."/>
            <person name="Teijaro C.N."/>
            <person name="Fluegel L."/>
            <person name="Davis C.M."/>
            <person name="Simpson J.R."/>
            <person name="Lauterbach L."/>
            <person name="Steele A.D."/>
            <person name="Gui C."/>
            <person name="Meng S."/>
            <person name="Li G."/>
            <person name="Viehrig K."/>
            <person name="Ye F."/>
            <person name="Su P."/>
            <person name="Kiefer A.F."/>
            <person name="Nichols A."/>
            <person name="Cepeda A.J."/>
            <person name="Yan W."/>
            <person name="Fan B."/>
            <person name="Jiang Y."/>
            <person name="Adhikari A."/>
            <person name="Zheng C.-J."/>
            <person name="Schuster L."/>
            <person name="Cowan T.M."/>
            <person name="Smanski M.J."/>
            <person name="Chevrette M.G."/>
            <person name="De Carvalho L.P.S."/>
            <person name="Shen B."/>
        </authorList>
    </citation>
    <scope>NUCLEOTIDE SEQUENCE [LARGE SCALE GENOMIC DNA]</scope>
    <source>
        <strain evidence="2 3">NPDC015755</strain>
    </source>
</reference>
<evidence type="ECO:0000313" key="3">
    <source>
        <dbReference type="Proteomes" id="UP001603013"/>
    </source>
</evidence>
<accession>A0ABW6YM32</accession>
<name>A0ABW6YM32_9ACTN</name>
<dbReference type="Proteomes" id="UP001603013">
    <property type="component" value="Unassembled WGS sequence"/>
</dbReference>
<protein>
    <submittedName>
        <fullName evidence="2">Uncharacterized protein</fullName>
    </submittedName>
</protein>